<dbReference type="PIRSF" id="PIRSF037505">
    <property type="entry name" value="Betaine_HMT"/>
    <property type="match status" value="1"/>
</dbReference>
<keyword evidence="3 6" id="KW-0479">Metal-binding</keyword>
<reference evidence="9" key="1">
    <citation type="submission" date="2016-12" db="EMBL/GenBank/DDBJ databases">
        <title>An insight into the sialome and mialome of the sand fly, Nyssomyia neivai.</title>
        <authorList>
            <person name="Sebastian V."/>
            <person name="Goulart T.M."/>
            <person name="Oliveira W."/>
            <person name="Calvo E."/>
            <person name="Oliveira L.F."/>
            <person name="Pinto M.C."/>
            <person name="Rosselino A.M."/>
            <person name="Ribeiro J.M."/>
        </authorList>
    </citation>
    <scope>NUCLEOTIDE SEQUENCE</scope>
</reference>
<keyword evidence="1 7" id="KW-0489">Methyltransferase</keyword>
<dbReference type="GO" id="GO:0009086">
    <property type="term" value="P:methionine biosynthetic process"/>
    <property type="evidence" value="ECO:0007669"/>
    <property type="project" value="InterPro"/>
</dbReference>
<evidence type="ECO:0000259" key="8">
    <source>
        <dbReference type="PROSITE" id="PS50970"/>
    </source>
</evidence>
<evidence type="ECO:0000256" key="3">
    <source>
        <dbReference type="ARBA" id="ARBA00022723"/>
    </source>
</evidence>
<dbReference type="SUPFAM" id="SSF82282">
    <property type="entry name" value="Homocysteine S-methyltransferase"/>
    <property type="match status" value="1"/>
</dbReference>
<keyword evidence="4 6" id="KW-0862">Zinc</keyword>
<sequence length="326" mass="36148">MATVVGIDGGFATQLTQHIGDLVDGDPLWSARSNLTNPKAVKAVHEDFMEAGAKIIRTNTYQASVDGYKMYLGLSTEDSVKLIQSTVKLAHEARDDFMRKNAGAACPQIFGSIGPYGACLADGSEYSGSYMGTTDHGTISQWHKERIAIILEAGVDGLAIETLPSAKEAEILVNLMKENFANVKFWISFQCRNNAEIASGENYHNTVKYLWQKVQEDEKLQKNFLAFGVNCSHPDNVASLFAGLNDPQVQTDKTIPFVAYPNSGEIYDVVEKKWISDRSQKPIENYIEEWITLGARYVGGCCRNYASNIRRIRETLDTLRETIGVN</sequence>
<evidence type="ECO:0000313" key="9">
    <source>
        <dbReference type="EMBL" id="JAV12971.1"/>
    </source>
</evidence>
<proteinExistence type="predicted"/>
<name>A0A1L8E2N0_9DIPT</name>
<dbReference type="PANTHER" id="PTHR46015">
    <property type="entry name" value="ZGC:172121"/>
    <property type="match status" value="1"/>
</dbReference>
<feature type="domain" description="Hcy-binding" evidence="8">
    <location>
        <begin position="1"/>
        <end position="316"/>
    </location>
</feature>
<feature type="binding site" evidence="7">
    <location>
        <position position="231"/>
    </location>
    <ligand>
        <name>Zn(2+)</name>
        <dbReference type="ChEBI" id="CHEBI:29105"/>
    </ligand>
</feature>
<evidence type="ECO:0000256" key="6">
    <source>
        <dbReference type="PIRSR" id="PIRSR037505-2"/>
    </source>
</evidence>
<keyword evidence="2 7" id="KW-0808">Transferase</keyword>
<evidence type="ECO:0000256" key="1">
    <source>
        <dbReference type="ARBA" id="ARBA00022603"/>
    </source>
</evidence>
<dbReference type="InterPro" id="IPR017226">
    <property type="entry name" value="BHMT-like"/>
</dbReference>
<dbReference type="AlphaFoldDB" id="A0A1L8E2N0"/>
<dbReference type="EMBL" id="GFDF01001113">
    <property type="protein sequence ID" value="JAV12971.1"/>
    <property type="molecule type" value="Transcribed_RNA"/>
</dbReference>
<dbReference type="InterPro" id="IPR003726">
    <property type="entry name" value="HCY_dom"/>
</dbReference>
<dbReference type="GO" id="GO:0008898">
    <property type="term" value="F:S-adenosylmethionine-homocysteine S-methyltransferase activity"/>
    <property type="evidence" value="ECO:0007669"/>
    <property type="project" value="TreeGrafter"/>
</dbReference>
<dbReference type="InterPro" id="IPR051486">
    <property type="entry name" value="Hcy_S-methyltransferase"/>
</dbReference>
<dbReference type="FunFam" id="3.20.20.330:FF:000002">
    <property type="entry name" value="Homocysteine S-methyltransferase"/>
    <property type="match status" value="1"/>
</dbReference>
<protein>
    <submittedName>
        <fullName evidence="9">Putative cysteine s-methyltransferase</fullName>
    </submittedName>
</protein>
<evidence type="ECO:0000256" key="7">
    <source>
        <dbReference type="PROSITE-ProRule" id="PRU00333"/>
    </source>
</evidence>
<feature type="binding site" evidence="6 7">
    <location>
        <position position="301"/>
    </location>
    <ligand>
        <name>Zn(2+)</name>
        <dbReference type="ChEBI" id="CHEBI:29105"/>
    </ligand>
</feature>
<dbReference type="Gene3D" id="3.20.20.330">
    <property type="entry name" value="Homocysteine-binding-like domain"/>
    <property type="match status" value="1"/>
</dbReference>
<dbReference type="GO" id="GO:0032259">
    <property type="term" value="P:methylation"/>
    <property type="evidence" value="ECO:0007669"/>
    <property type="project" value="UniProtKB-KW"/>
</dbReference>
<dbReference type="GO" id="GO:0033528">
    <property type="term" value="P:S-methylmethionine cycle"/>
    <property type="evidence" value="ECO:0007669"/>
    <property type="project" value="TreeGrafter"/>
</dbReference>
<evidence type="ECO:0000256" key="2">
    <source>
        <dbReference type="ARBA" id="ARBA00022679"/>
    </source>
</evidence>
<comment type="cofactor">
    <cofactor evidence="6">
        <name>Zn(2+)</name>
        <dbReference type="ChEBI" id="CHEBI:29105"/>
    </cofactor>
    <text evidence="6">Binds 1 zinc ion per subunit.</text>
</comment>
<dbReference type="PROSITE" id="PS50970">
    <property type="entry name" value="HCY"/>
    <property type="match status" value="1"/>
</dbReference>
<feature type="binding site" evidence="6 7">
    <location>
        <position position="302"/>
    </location>
    <ligand>
        <name>Zn(2+)</name>
        <dbReference type="ChEBI" id="CHEBI:29105"/>
    </ligand>
</feature>
<dbReference type="Pfam" id="PF02574">
    <property type="entry name" value="S-methyl_trans"/>
    <property type="match status" value="1"/>
</dbReference>
<evidence type="ECO:0000256" key="5">
    <source>
        <dbReference type="ARBA" id="ARBA00034478"/>
    </source>
</evidence>
<dbReference type="NCBIfam" id="NF007020">
    <property type="entry name" value="PRK09485.1"/>
    <property type="match status" value="1"/>
</dbReference>
<dbReference type="UniPathway" id="UPA00051">
    <property type="reaction ID" value="UER00083"/>
</dbReference>
<accession>A0A1L8E2N0</accession>
<dbReference type="PANTHER" id="PTHR46015:SF1">
    <property type="entry name" value="HOMOCYSTEINE S-METHYLTRANSFERASE-LIKE ISOFORM 1"/>
    <property type="match status" value="1"/>
</dbReference>
<dbReference type="GO" id="GO:0008270">
    <property type="term" value="F:zinc ion binding"/>
    <property type="evidence" value="ECO:0007669"/>
    <property type="project" value="InterPro"/>
</dbReference>
<evidence type="ECO:0000256" key="4">
    <source>
        <dbReference type="ARBA" id="ARBA00022833"/>
    </source>
</evidence>
<dbReference type="InterPro" id="IPR036589">
    <property type="entry name" value="HCY_dom_sf"/>
</dbReference>
<organism evidence="9">
    <name type="scientific">Nyssomyia neivai</name>
    <dbReference type="NCBI Taxonomy" id="330878"/>
    <lineage>
        <taxon>Eukaryota</taxon>
        <taxon>Metazoa</taxon>
        <taxon>Ecdysozoa</taxon>
        <taxon>Arthropoda</taxon>
        <taxon>Hexapoda</taxon>
        <taxon>Insecta</taxon>
        <taxon>Pterygota</taxon>
        <taxon>Neoptera</taxon>
        <taxon>Endopterygota</taxon>
        <taxon>Diptera</taxon>
        <taxon>Nematocera</taxon>
        <taxon>Psychodoidea</taxon>
        <taxon>Psychodidae</taxon>
        <taxon>Nyssomyia</taxon>
    </lineage>
</organism>
<comment type="pathway">
    <text evidence="5">Amino-acid biosynthesis; L-methionine biosynthesis via de novo pathway.</text>
</comment>